<dbReference type="EMBL" id="CP012333">
    <property type="protein sequence ID" value="AKU95329.1"/>
    <property type="molecule type" value="Genomic_DNA"/>
</dbReference>
<dbReference type="KEGG" id="llu:AKJ09_01993"/>
<evidence type="ECO:0000313" key="2">
    <source>
        <dbReference type="Proteomes" id="UP000064967"/>
    </source>
</evidence>
<keyword evidence="2" id="KW-1185">Reference proteome</keyword>
<organism evidence="1 2">
    <name type="scientific">Labilithrix luteola</name>
    <dbReference type="NCBI Taxonomy" id="1391654"/>
    <lineage>
        <taxon>Bacteria</taxon>
        <taxon>Pseudomonadati</taxon>
        <taxon>Myxococcota</taxon>
        <taxon>Polyangia</taxon>
        <taxon>Polyangiales</taxon>
        <taxon>Labilitrichaceae</taxon>
        <taxon>Labilithrix</taxon>
    </lineage>
</organism>
<dbReference type="Proteomes" id="UP000064967">
    <property type="component" value="Chromosome"/>
</dbReference>
<dbReference type="AlphaFoldDB" id="A0A0K1PQD6"/>
<name>A0A0K1PQD6_9BACT</name>
<gene>
    <name evidence="1" type="ORF">AKJ09_01993</name>
</gene>
<dbReference type="STRING" id="1391654.AKJ09_01993"/>
<evidence type="ECO:0000313" key="1">
    <source>
        <dbReference type="EMBL" id="AKU95329.1"/>
    </source>
</evidence>
<protein>
    <submittedName>
        <fullName evidence="1">Tryptophan synthase alpha chain</fullName>
    </submittedName>
</protein>
<accession>A0A0K1PQD6</accession>
<proteinExistence type="predicted"/>
<reference evidence="1 2" key="1">
    <citation type="submission" date="2015-08" db="EMBL/GenBank/DDBJ databases">
        <authorList>
            <person name="Babu N.S."/>
            <person name="Beckwith C.J."/>
            <person name="Beseler K.G."/>
            <person name="Brison A."/>
            <person name="Carone J.V."/>
            <person name="Caskin T.P."/>
            <person name="Diamond M."/>
            <person name="Durham M.E."/>
            <person name="Foxe J.M."/>
            <person name="Go M."/>
            <person name="Henderson B.A."/>
            <person name="Jones I.B."/>
            <person name="McGettigan J.A."/>
            <person name="Micheletti S.J."/>
            <person name="Nasrallah M.E."/>
            <person name="Ortiz D."/>
            <person name="Piller C.R."/>
            <person name="Privatt S.R."/>
            <person name="Schneider S.L."/>
            <person name="Sharp S."/>
            <person name="Smith T.C."/>
            <person name="Stanton J.D."/>
            <person name="Ullery H.E."/>
            <person name="Wilson R.J."/>
            <person name="Serrano M.G."/>
            <person name="Buck G."/>
            <person name="Lee V."/>
            <person name="Wang Y."/>
            <person name="Carvalho R."/>
            <person name="Voegtly L."/>
            <person name="Shi R."/>
            <person name="Duckworth R."/>
            <person name="Johnson A."/>
            <person name="Loviza R."/>
            <person name="Walstead R."/>
            <person name="Shah Z."/>
            <person name="Kiflezghi M."/>
            <person name="Wade K."/>
            <person name="Ball S.L."/>
            <person name="Bradley K.W."/>
            <person name="Asai D.J."/>
            <person name="Bowman C.A."/>
            <person name="Russell D.A."/>
            <person name="Pope W.H."/>
            <person name="Jacobs-Sera D."/>
            <person name="Hendrix R.W."/>
            <person name="Hatfull G.F."/>
        </authorList>
    </citation>
    <scope>NUCLEOTIDE SEQUENCE [LARGE SCALE GENOMIC DNA]</scope>
    <source>
        <strain evidence="1 2">DSM 27648</strain>
    </source>
</reference>
<sequence length="392" mass="40165">MGLVAASCAEANSLGDGRDAGPSIVGFTPPDGGDGGDPFDAGETTLMCASNKCMGTFTTCPGSAFLCDTDLANDLNNCGRCGFTCSTNDPYNVVKFTCSEGKCVSAGCGLNPLGLQLADCDGFLDNGCEVTLGESPDNCGACGDKCAQGENCIFDYSTYTGHCGCAPPLLDCSNGARCTDPRNDDANCGACGNVCRPPAGKTAPPKSHFGCSKSECGHLKCDEAAPFYRFADCNKDLESGPTSDGCEVDILAPNDDHCGACNNKCKDGQHCFFDRMSGPICECPTGQRFCEERGTCIDTSSDPKNCGGCNVVCPGPTNPAVQHGGPTCRSGQCGIECEEGFADCNGDINDGCEVELRVDPKNCGGCGVICDGVALQPCVGGKCAVEPCGGPR</sequence>